<keyword evidence="5" id="KW-0949">S-adenosyl-L-methionine</keyword>
<dbReference type="GO" id="GO:0035098">
    <property type="term" value="C:ESC/E(Z) complex"/>
    <property type="evidence" value="ECO:0007669"/>
    <property type="project" value="TreeGrafter"/>
</dbReference>
<protein>
    <recommendedName>
        <fullName evidence="2">[histone H3]-lysine(27) N-trimethyltransferase</fullName>
        <ecNumber evidence="2">2.1.1.356</ecNumber>
    </recommendedName>
</protein>
<dbReference type="InterPro" id="IPR009057">
    <property type="entry name" value="Homeodomain-like_sf"/>
</dbReference>
<evidence type="ECO:0000256" key="6">
    <source>
        <dbReference type="ARBA" id="ARBA00023015"/>
    </source>
</evidence>
<keyword evidence="7" id="KW-0804">Transcription</keyword>
<dbReference type="Gene3D" id="2.170.270.10">
    <property type="entry name" value="SET domain"/>
    <property type="match status" value="1"/>
</dbReference>
<dbReference type="PROSITE" id="PS51633">
    <property type="entry name" value="CXC"/>
    <property type="match status" value="1"/>
</dbReference>
<dbReference type="PANTHER" id="PTHR45747">
    <property type="entry name" value="HISTONE-LYSINE N-METHYLTRANSFERASE E(Z)"/>
    <property type="match status" value="1"/>
</dbReference>
<dbReference type="SMART" id="SM01114">
    <property type="entry name" value="CXC"/>
    <property type="match status" value="1"/>
</dbReference>
<feature type="domain" description="CXC" evidence="8">
    <location>
        <begin position="283"/>
        <end position="374"/>
    </location>
</feature>
<evidence type="ECO:0000256" key="3">
    <source>
        <dbReference type="ARBA" id="ARBA00022603"/>
    </source>
</evidence>
<dbReference type="Proteomes" id="UP001142055">
    <property type="component" value="Chromosome 2"/>
</dbReference>
<proteinExistence type="predicted"/>
<evidence type="ECO:0000256" key="2">
    <source>
        <dbReference type="ARBA" id="ARBA00012186"/>
    </source>
</evidence>
<evidence type="ECO:0000313" key="9">
    <source>
        <dbReference type="EMBL" id="KAJ6219911.1"/>
    </source>
</evidence>
<dbReference type="PANTHER" id="PTHR45747:SF4">
    <property type="entry name" value="HISTONE-LYSINE N-METHYLTRANSFERASE E(Z)"/>
    <property type="match status" value="1"/>
</dbReference>
<keyword evidence="4" id="KW-0808">Transferase</keyword>
<evidence type="ECO:0000313" key="10">
    <source>
        <dbReference type="Proteomes" id="UP001142055"/>
    </source>
</evidence>
<keyword evidence="10" id="KW-1185">Reference proteome</keyword>
<accession>A0A9Q0RNP7</accession>
<dbReference type="InterPro" id="IPR046341">
    <property type="entry name" value="SET_dom_sf"/>
</dbReference>
<dbReference type="InterPro" id="IPR033467">
    <property type="entry name" value="Tesmin/TSO1-like_CXC"/>
</dbReference>
<evidence type="ECO:0000256" key="7">
    <source>
        <dbReference type="ARBA" id="ARBA00023163"/>
    </source>
</evidence>
<dbReference type="EMBL" id="JAPWDV010000002">
    <property type="protein sequence ID" value="KAJ6219911.1"/>
    <property type="molecule type" value="Genomic_DNA"/>
</dbReference>
<reference evidence="9" key="1">
    <citation type="submission" date="2022-12" db="EMBL/GenBank/DDBJ databases">
        <title>Genome assemblies of Blomia tropicalis.</title>
        <authorList>
            <person name="Cui Y."/>
        </authorList>
    </citation>
    <scope>NUCLEOTIDE SEQUENCE</scope>
    <source>
        <tissue evidence="9">Adult mites</tissue>
    </source>
</reference>
<comment type="subcellular location">
    <subcellularLocation>
        <location evidence="1">Nucleus</location>
    </subcellularLocation>
</comment>
<gene>
    <name evidence="9" type="ORF">RDWZM_005723</name>
</gene>
<sequence length="374" mass="42366">MLHHVPYLGEEVDKHGFVEDLARSYDGLVYGHDLACNEKLYQLVKRLTTTSDSTINNRQLKMNQNGSNNSKPIDMEVVFQLLADMFSAEGFKAEDLAKRYRLYVDQLNLPPDAPQTIMKNLDTEILEQNYSYTPFYRAMDDEKLSIYGPCENMCFLLIHGVHIEKYNTRKPPTPASSLPFEEALIEKPPTVIVQTIEQADIQHNHWTTTEQTLFNVLMPTMKGNFCKIAGTIGTKTCAEVYVFAQQVDVQLAITSASVLSSDANMINMKKKKETKKNSRKVWLQLIHEKGGNGNESERNKSHYQPCDHIGQQCDTNCICVKNETFCEKFCNCTDCPRKFPGCNCKATCNTKACPCFVANRECDPDLCQSCGSLF</sequence>
<evidence type="ECO:0000256" key="1">
    <source>
        <dbReference type="ARBA" id="ARBA00004123"/>
    </source>
</evidence>
<comment type="caution">
    <text evidence="9">The sequence shown here is derived from an EMBL/GenBank/DDBJ whole genome shotgun (WGS) entry which is preliminary data.</text>
</comment>
<dbReference type="Pfam" id="PF18264">
    <property type="entry name" value="preSET_CXC"/>
    <property type="match status" value="1"/>
</dbReference>
<evidence type="ECO:0000256" key="5">
    <source>
        <dbReference type="ARBA" id="ARBA00022691"/>
    </source>
</evidence>
<name>A0A9Q0RNP7_BLOTA</name>
<dbReference type="InterPro" id="IPR045318">
    <property type="entry name" value="EZH1/2-like"/>
</dbReference>
<keyword evidence="3" id="KW-0489">Methyltransferase</keyword>
<dbReference type="EC" id="2.1.1.356" evidence="2"/>
<evidence type="ECO:0000256" key="4">
    <source>
        <dbReference type="ARBA" id="ARBA00022679"/>
    </source>
</evidence>
<dbReference type="GO" id="GO:0031507">
    <property type="term" value="P:heterochromatin formation"/>
    <property type="evidence" value="ECO:0007669"/>
    <property type="project" value="TreeGrafter"/>
</dbReference>
<evidence type="ECO:0000259" key="8">
    <source>
        <dbReference type="PROSITE" id="PS51633"/>
    </source>
</evidence>
<dbReference type="InterPro" id="IPR026489">
    <property type="entry name" value="CXC_dom"/>
</dbReference>
<dbReference type="GO" id="GO:0032259">
    <property type="term" value="P:methylation"/>
    <property type="evidence" value="ECO:0007669"/>
    <property type="project" value="UniProtKB-KW"/>
</dbReference>
<dbReference type="SUPFAM" id="SSF46689">
    <property type="entry name" value="Homeodomain-like"/>
    <property type="match status" value="1"/>
</dbReference>
<dbReference type="GO" id="GO:0003682">
    <property type="term" value="F:chromatin binding"/>
    <property type="evidence" value="ECO:0007669"/>
    <property type="project" value="TreeGrafter"/>
</dbReference>
<dbReference type="AlphaFoldDB" id="A0A9Q0RNP7"/>
<keyword evidence="6" id="KW-0805">Transcription regulation</keyword>
<dbReference type="GO" id="GO:0140951">
    <property type="term" value="F:histone H3K27 trimethyltransferase activity"/>
    <property type="evidence" value="ECO:0007669"/>
    <property type="project" value="UniProtKB-EC"/>
</dbReference>
<dbReference type="InterPro" id="IPR041355">
    <property type="entry name" value="Pre-SET_CXC"/>
</dbReference>
<organism evidence="9 10">
    <name type="scientific">Blomia tropicalis</name>
    <name type="common">Mite</name>
    <dbReference type="NCBI Taxonomy" id="40697"/>
    <lineage>
        <taxon>Eukaryota</taxon>
        <taxon>Metazoa</taxon>
        <taxon>Ecdysozoa</taxon>
        <taxon>Arthropoda</taxon>
        <taxon>Chelicerata</taxon>
        <taxon>Arachnida</taxon>
        <taxon>Acari</taxon>
        <taxon>Acariformes</taxon>
        <taxon>Sarcoptiformes</taxon>
        <taxon>Astigmata</taxon>
        <taxon>Glycyphagoidea</taxon>
        <taxon>Echimyopodidae</taxon>
        <taxon>Blomia</taxon>
    </lineage>
</organism>